<proteinExistence type="predicted"/>
<evidence type="ECO:0000313" key="2">
    <source>
        <dbReference type="Proteomes" id="UP000315908"/>
    </source>
</evidence>
<dbReference type="Proteomes" id="UP000315908">
    <property type="component" value="Unassembled WGS sequence"/>
</dbReference>
<evidence type="ECO:0000313" key="1">
    <source>
        <dbReference type="EMBL" id="TWI21632.1"/>
    </source>
</evidence>
<dbReference type="OrthoDB" id="583508at2"/>
<organism evidence="1 2">
    <name type="scientific">Sphingobacterium siyangense</name>
    <dbReference type="NCBI Taxonomy" id="459529"/>
    <lineage>
        <taxon>Bacteria</taxon>
        <taxon>Pseudomonadati</taxon>
        <taxon>Bacteroidota</taxon>
        <taxon>Sphingobacteriia</taxon>
        <taxon>Sphingobacteriales</taxon>
        <taxon>Sphingobacteriaceae</taxon>
        <taxon>Sphingobacterium</taxon>
    </lineage>
</organism>
<accession>A0A562MNY0</accession>
<sequence>MKKNNMLKKWHPAEMINGDLYLISLSDDQENGLQISFEIENIEPNLVFDFGFHALYYQNQNENSSLKIIDDYGITGNWSLFTVEKSDLIDWIVKNSYQIVSKENVQHFIFLHADGLINVLSAHEPKVYRQKQTY</sequence>
<dbReference type="AlphaFoldDB" id="A0A562MNY0"/>
<gene>
    <name evidence="1" type="ORF">IQ31_01764</name>
</gene>
<name>A0A562MNY0_9SPHI</name>
<comment type="caution">
    <text evidence="1">The sequence shown here is derived from an EMBL/GenBank/DDBJ whole genome shotgun (WGS) entry which is preliminary data.</text>
</comment>
<dbReference type="RefSeq" id="WP_145327750.1">
    <property type="nucleotide sequence ID" value="NZ_CP070350.1"/>
</dbReference>
<dbReference type="EMBL" id="VLKR01000007">
    <property type="protein sequence ID" value="TWI21632.1"/>
    <property type="molecule type" value="Genomic_DNA"/>
</dbReference>
<reference evidence="1 2" key="1">
    <citation type="journal article" date="2015" name="Stand. Genomic Sci.">
        <title>Genomic Encyclopedia of Bacterial and Archaeal Type Strains, Phase III: the genomes of soil and plant-associated and newly described type strains.</title>
        <authorList>
            <person name="Whitman W.B."/>
            <person name="Woyke T."/>
            <person name="Klenk H.P."/>
            <person name="Zhou Y."/>
            <person name="Lilburn T.G."/>
            <person name="Beck B.J."/>
            <person name="De Vos P."/>
            <person name="Vandamme P."/>
            <person name="Eisen J.A."/>
            <person name="Garrity G."/>
            <person name="Hugenholtz P."/>
            <person name="Kyrpides N.C."/>
        </authorList>
    </citation>
    <scope>NUCLEOTIDE SEQUENCE [LARGE SCALE GENOMIC DNA]</scope>
    <source>
        <strain evidence="1 2">CGMCC 1.6855</strain>
    </source>
</reference>
<evidence type="ECO:0008006" key="3">
    <source>
        <dbReference type="Google" id="ProtNLM"/>
    </source>
</evidence>
<protein>
    <recommendedName>
        <fullName evidence="3">Immunity protein 50 of polymorphic toxin system</fullName>
    </recommendedName>
</protein>